<keyword evidence="3" id="KW-1185">Reference proteome</keyword>
<feature type="compositionally biased region" description="Basic and acidic residues" evidence="1">
    <location>
        <begin position="61"/>
        <end position="72"/>
    </location>
</feature>
<dbReference type="EMBL" id="DF968264">
    <property type="protein sequence ID" value="GAP48551.1"/>
    <property type="molecule type" value="Genomic_DNA"/>
</dbReference>
<proteinExistence type="predicted"/>
<gene>
    <name evidence="2" type="ORF">SAZU_3377</name>
</gene>
<accession>A0A0K8PKZ9</accession>
<feature type="region of interest" description="Disordered" evidence="1">
    <location>
        <begin position="57"/>
        <end position="83"/>
    </location>
</feature>
<evidence type="ECO:0000313" key="3">
    <source>
        <dbReference type="Proteomes" id="UP000053859"/>
    </source>
</evidence>
<dbReference type="AlphaFoldDB" id="A0A0K8PKZ9"/>
<evidence type="ECO:0000256" key="1">
    <source>
        <dbReference type="SAM" id="MobiDB-lite"/>
    </source>
</evidence>
<evidence type="ECO:0000313" key="2">
    <source>
        <dbReference type="EMBL" id="GAP48551.1"/>
    </source>
</evidence>
<protein>
    <submittedName>
        <fullName evidence="2">Proteinase inhibitor I4 serpin</fullName>
    </submittedName>
</protein>
<feature type="compositionally biased region" description="Low complexity" evidence="1">
    <location>
        <begin position="132"/>
        <end position="153"/>
    </location>
</feature>
<sequence length="175" mass="18039">MLLAEAMGESGRAKPTTYGWAHLDVLPGLESRDSGLGRLTLPGLPASTRCAGTFVLPRTRRRDETTSARDTPDPAAFPGVSPTPRVLCSVRQAVTATFSAEGFKAAALTTCDLPGPGAGGAAVREGPGDGGLRPPLRLPGRAPRGRASSSAAGQVTDPKPFPEDEDAYVRDTSGD</sequence>
<reference evidence="2" key="1">
    <citation type="journal article" date="2015" name="Genome Announc.">
        <title>Draft Genome Sequence of Thiostrepton-Producing Streptomyces azureus ATCC 14921.</title>
        <authorList>
            <person name="Sakihara K."/>
            <person name="Maeda J."/>
            <person name="Tashiro K."/>
            <person name="Fujino Y."/>
            <person name="Kuhara S."/>
            <person name="Ohshima T."/>
            <person name="Ogata S."/>
            <person name="Doi K."/>
        </authorList>
    </citation>
    <scope>NUCLEOTIDE SEQUENCE [LARGE SCALE GENOMIC DNA]</scope>
    <source>
        <strain evidence="2">ATCC14921</strain>
    </source>
</reference>
<dbReference type="PATRIC" id="fig|146537.3.peg.3578"/>
<name>A0A0K8PKZ9_STRAJ</name>
<dbReference type="Proteomes" id="UP000053859">
    <property type="component" value="Unassembled WGS sequence"/>
</dbReference>
<feature type="region of interest" description="Disordered" evidence="1">
    <location>
        <begin position="119"/>
        <end position="175"/>
    </location>
</feature>
<organism evidence="2 3">
    <name type="scientific">Streptomyces azureus</name>
    <dbReference type="NCBI Taxonomy" id="146537"/>
    <lineage>
        <taxon>Bacteria</taxon>
        <taxon>Bacillati</taxon>
        <taxon>Actinomycetota</taxon>
        <taxon>Actinomycetes</taxon>
        <taxon>Kitasatosporales</taxon>
        <taxon>Streptomycetaceae</taxon>
        <taxon>Streptomyces</taxon>
    </lineage>
</organism>